<feature type="compositionally biased region" description="Low complexity" evidence="4">
    <location>
        <begin position="1777"/>
        <end position="1788"/>
    </location>
</feature>
<dbReference type="STRING" id="211114.SAMN04489726_3255"/>
<evidence type="ECO:0000256" key="5">
    <source>
        <dbReference type="SAM" id="Phobius"/>
    </source>
</evidence>
<name>A0A1G9VV66_ALLAB</name>
<dbReference type="eggNOG" id="COG0189">
    <property type="taxonomic scope" value="Bacteria"/>
</dbReference>
<evidence type="ECO:0000259" key="7">
    <source>
        <dbReference type="Pfam" id="PF17210"/>
    </source>
</evidence>
<feature type="domain" description="SD-repeat containing protein B" evidence="7">
    <location>
        <begin position="1097"/>
        <end position="1207"/>
    </location>
</feature>
<proteinExistence type="predicted"/>
<feature type="domain" description="SD-repeat containing protein B" evidence="7">
    <location>
        <begin position="2157"/>
        <end position="2273"/>
    </location>
</feature>
<dbReference type="SUPFAM" id="SSF51004">
    <property type="entry name" value="C-terminal (heme d1) domain of cytochrome cd1-nitrite reductase"/>
    <property type="match status" value="1"/>
</dbReference>
<feature type="domain" description="SD-repeat containing protein B" evidence="7">
    <location>
        <begin position="1213"/>
        <end position="1329"/>
    </location>
</feature>
<feature type="region of interest" description="Disordered" evidence="4">
    <location>
        <begin position="1227"/>
        <end position="1255"/>
    </location>
</feature>
<sequence>MRVKRSSLIALVFAIVASNAVGLVNAPPGEAGTGDGTLTVRVVRDVNGNGSYEAALEVGVAGIPVTVTAPNGTTAKGTTAANGTVAVNLGAVSGGKYRVEAEIPAAMSYLQPAPAGGNLSSLTEFVDVSGGKNVSLTMGVWNPADYCQANPTMATACQRNPRLAKEDPAARSLVTFPASNRGTTAPVKAATQTQTGTVYGLAYQREDKRIFSGAYAKRLAAYGPNGAGAIYVTDRATNKTTLFATIPGAGSTAHKMSEHHDGPFFAVPGKQGLGDLDLSEDGSELYVVNLGDRKLYVYDARQATASAPKASYAIPNPGCAAAGDWRPFGLGVRDGVVYVGGVCSGQSTNKQADVKAVVQTFKAGAFATVLTKALTFERGTAFISNPGSNKWYPWTDKWALTDANMHQSGNPDAMNVTYPSPMLSDIEIEANGDMVLGFRDRWGDQTAAAASAPNGSTNPKPLYNGMSGGDVNRACRKGNSYEWEGTGSCKNNNSVTASGGGQTDAVKEYYPGEFLKRGDRNSHNETAQGGLALLLQQQRMPSTVMDPIDINSGGVGWFDRTNGNMANPDRTNGYEIGDYGSEGFSKSNGLADLEALCDLAPVQIGNRVWFDTDSDGVQEGGEPALPGVKVQLLPCAGGAALATKTTNAKGEYYFNAADGVKPSTCYTLKFDYSGVNTGSLPGKPPVSSLAWTAKEAGPSRSVDSDVDPTGTAKVELGKAGSVVNTVDAGVVGSPPNSVGDLVWADNNRNGVQDDGEPGVPGVKVTAQRPDGTPLGSPATTGPDGKYRITPLPDGPVKVCFDLSALAGQYAGYQLTKANAGDDGKDSDADPATKCSAPTTLGPDRREDLTLDAGLRPPNKLGDFVWNDTNKNGLQDPGEPGVPNVPVTVKDDKGTEVGKTTTGPDGKYLFDKLPDGTFTVCFTAPGDLQFTKPSAGDAAKDSNADPGTGCSTPVTLNADKPEDLTVDAGLSPPVNRIGDLVWSDTNKNGLQDEGEKGVPGVSVTLQKADGAEVSKTTTDANGTYLFEGMPDGSYKVCFALNALPADYAGYTPTTANAGDDAKDSDADAATGCSAPVTVGPGARSNLTVDAGIVSPPNKLGDFVWNDTNKNGLQDPGEPGIPGVTVTVRDDKGTEVGKTTTGPDGKYLFDKLPDGTFTVCFAAPGDLQVTKPNAGDAAKDSNIDPATGCSPAVPLGAGKREDLTVDAGFAPPVNRIGDLVWLDRNKNGLQDDGEPGVPGVPVSVQKDDGTEVGKATTGPDGKYLVEGVPDGSYKVCFALKSLPGDYAGYLATKANAGDDAKDSDADPATGCTTPVTVGPGARENLTVDAGIVSPPNKLGDFVWNDTNKNGLQDPGEPGVPNVPVTVKDDKGTEVGKTTTGPDGKYTVNNLPDGTFTVCFAAVGDLQFTKPNAGDAGMNSDADPATGCSTPVTLGPGKRENLTLDAGLVPPVNRIGDLVWSDTNKNGLQDDGEPGVPGVTVSVQKPDGTEVGKATTGPDGKYLVEGVPDGSYKVCFDLKALPADYAGSTPTTPNAGDDGSDSDADPATGCTTPITVGPGARENLTVDAGIVSPPNKLGDLVWNDTNRNGVQDPGEPGVPGVTVTVKDDKGTEAGKTTTGPDGKYLFDKLPDGTFTVCFTATGDLQLTKANAGDAGKDSDADPATGCTEPVTLGPGKREDLTVDAGFAPPVNRIGDLVWIDSNKDGLQTDDEPGVPGVSVSLQKEDGTEVAKTTTDKNGKYLFEGMADGTYKVCFTATADLKFTKSKAGDSGSDSDADPATGCTTPVTVGPGKRQDLTLDAGLVTPPNKLGDLVWNDTNRNGVQDPGEPGVPNVTVVVKDDKGAEVGKTTTGPDGKYLFDKLPDGTFAVCFTATGDLQFTKPTAGDAGTDSDADPATGCSKPVKLGGDKREDLTVDAGLAPPVNRIGDFVWNDANKNGLQDPGEPGVPGVTVTVKDDKGTEVAKTTTGPDGKYLVEGVPDGSYQVCFGTAGDMVLTKAKAGDTAKDSDADPATRCGAPVTVGPGKRENLTVDAGVVAPPNKIGDFVWVDTNRNGVQDPGEPGVPDVPVVLRDPSGKEVTVKTGPDGKYVFTDVPDGSYEVCVDLKSLPTKYSGYMLTKASAGDDAKDSDADPATGCAPVTVGPGKRENLNIDIGIVEPGNRIGDTVWVDRNRNGVQDTGEPGAADVTVVLKDTEGKEIAKVTTDADGKYLFDGVRDGSYTVCFAVGSLPEALTGHKFTKPWVGDPATDSDADQTTGCSKPVAVGPTDREVLTVDAGLTPPAGSGSGSGSTPVKTGKLADTGVDTGWLLVLGLLSLAGGGLLLLFTRRCRRES</sequence>
<feature type="region of interest" description="Disordered" evidence="4">
    <location>
        <begin position="818"/>
        <end position="846"/>
    </location>
</feature>
<feature type="domain" description="SD-repeat containing protein B" evidence="7">
    <location>
        <begin position="1573"/>
        <end position="1683"/>
    </location>
</feature>
<keyword evidence="5" id="KW-1133">Transmembrane helix</keyword>
<dbReference type="InterPro" id="IPR013783">
    <property type="entry name" value="Ig-like_fold"/>
</dbReference>
<dbReference type="InterPro" id="IPR011048">
    <property type="entry name" value="Haem_d1_sf"/>
</dbReference>
<keyword evidence="9" id="KW-1185">Reference proteome</keyword>
<feature type="domain" description="SD-repeat containing protein B" evidence="7">
    <location>
        <begin position="2037"/>
        <end position="2151"/>
    </location>
</feature>
<dbReference type="EMBL" id="LT629701">
    <property type="protein sequence ID" value="SDM76149.1"/>
    <property type="molecule type" value="Genomic_DNA"/>
</dbReference>
<feature type="domain" description="SD-repeat containing protein B" evidence="7">
    <location>
        <begin position="859"/>
        <end position="969"/>
    </location>
</feature>
<dbReference type="Proteomes" id="UP000183376">
    <property type="component" value="Chromosome I"/>
</dbReference>
<feature type="transmembrane region" description="Helical" evidence="5">
    <location>
        <begin position="2301"/>
        <end position="2320"/>
    </location>
</feature>
<evidence type="ECO:0000256" key="6">
    <source>
        <dbReference type="SAM" id="SignalP"/>
    </source>
</evidence>
<comment type="subcellular location">
    <subcellularLocation>
        <location evidence="1">Secreted</location>
    </subcellularLocation>
</comment>
<feature type="compositionally biased region" description="Low complexity" evidence="4">
    <location>
        <begin position="1880"/>
        <end position="1894"/>
    </location>
</feature>
<keyword evidence="5" id="KW-0472">Membrane</keyword>
<dbReference type="eggNOG" id="COG2373">
    <property type="taxonomic scope" value="Bacteria"/>
</dbReference>
<keyword evidence="2" id="KW-0964">Secreted</keyword>
<dbReference type="eggNOG" id="COG4932">
    <property type="taxonomic scope" value="Bacteria"/>
</dbReference>
<feature type="domain" description="SD-repeat containing protein B" evidence="7">
    <location>
        <begin position="603"/>
        <end position="730"/>
    </location>
</feature>
<evidence type="ECO:0000256" key="1">
    <source>
        <dbReference type="ARBA" id="ARBA00004613"/>
    </source>
</evidence>
<evidence type="ECO:0000256" key="3">
    <source>
        <dbReference type="ARBA" id="ARBA00022729"/>
    </source>
</evidence>
<feature type="domain" description="SD-repeat containing protein B" evidence="7">
    <location>
        <begin position="737"/>
        <end position="854"/>
    </location>
</feature>
<dbReference type="PANTHER" id="PTHR23303:SF15">
    <property type="entry name" value="COLOSSIN-A"/>
    <property type="match status" value="1"/>
</dbReference>
<feature type="region of interest" description="Disordered" evidence="4">
    <location>
        <begin position="765"/>
        <end position="784"/>
    </location>
</feature>
<feature type="region of interest" description="Disordered" evidence="4">
    <location>
        <begin position="1344"/>
        <end position="1381"/>
    </location>
</feature>
<dbReference type="NCBIfam" id="TIGR01167">
    <property type="entry name" value="LPXTG_anchor"/>
    <property type="match status" value="1"/>
</dbReference>
<evidence type="ECO:0000313" key="8">
    <source>
        <dbReference type="EMBL" id="SDM76149.1"/>
    </source>
</evidence>
<feature type="region of interest" description="Disordered" evidence="4">
    <location>
        <begin position="872"/>
        <end position="899"/>
    </location>
</feature>
<protein>
    <submittedName>
        <fullName evidence="8">LPXTG-motif cell wall anchor domain-containing protein</fullName>
    </submittedName>
</protein>
<dbReference type="InterPro" id="IPR051417">
    <property type="entry name" value="SDr/BOS_complex"/>
</dbReference>
<dbReference type="SUPFAM" id="SSF117074">
    <property type="entry name" value="Hypothetical protein PA1324"/>
    <property type="match status" value="14"/>
</dbReference>
<feature type="region of interest" description="Disordered" evidence="4">
    <location>
        <begin position="1761"/>
        <end position="1790"/>
    </location>
</feature>
<feature type="domain" description="SD-repeat containing protein B" evidence="7">
    <location>
        <begin position="1335"/>
        <end position="1445"/>
    </location>
</feature>
<dbReference type="InterPro" id="IPR033764">
    <property type="entry name" value="Sdr_B"/>
</dbReference>
<dbReference type="GO" id="GO:0005576">
    <property type="term" value="C:extracellular region"/>
    <property type="evidence" value="ECO:0007669"/>
    <property type="project" value="UniProtKB-SubCell"/>
</dbReference>
<keyword evidence="3 6" id="KW-0732">Signal</keyword>
<evidence type="ECO:0000313" key="9">
    <source>
        <dbReference type="Proteomes" id="UP000183376"/>
    </source>
</evidence>
<dbReference type="GO" id="GO:0005975">
    <property type="term" value="P:carbohydrate metabolic process"/>
    <property type="evidence" value="ECO:0007669"/>
    <property type="project" value="UniProtKB-ARBA"/>
</dbReference>
<feature type="domain" description="SD-repeat containing protein B" evidence="7">
    <location>
        <begin position="1921"/>
        <end position="2031"/>
    </location>
</feature>
<evidence type="ECO:0000256" key="4">
    <source>
        <dbReference type="SAM" id="MobiDB-lite"/>
    </source>
</evidence>
<feature type="region of interest" description="Disordered" evidence="4">
    <location>
        <begin position="1880"/>
        <end position="1901"/>
    </location>
</feature>
<accession>A0A1G9VV66</accession>
<dbReference type="Pfam" id="PF17210">
    <property type="entry name" value="SdrD_B"/>
    <property type="match status" value="14"/>
</dbReference>
<feature type="domain" description="SD-repeat containing protein B" evidence="7">
    <location>
        <begin position="1689"/>
        <end position="1799"/>
    </location>
</feature>
<feature type="domain" description="SD-repeat containing protein B" evidence="7">
    <location>
        <begin position="1451"/>
        <end position="1567"/>
    </location>
</feature>
<dbReference type="Gene3D" id="2.60.40.10">
    <property type="entry name" value="Immunoglobulins"/>
    <property type="match status" value="15"/>
</dbReference>
<keyword evidence="5" id="KW-0812">Transmembrane</keyword>
<dbReference type="PANTHER" id="PTHR23303">
    <property type="entry name" value="CARBOXYPEPTIDASE REGULATORY REGION-CONTAINING"/>
    <property type="match status" value="1"/>
</dbReference>
<feature type="region of interest" description="Disordered" evidence="4">
    <location>
        <begin position="932"/>
        <end position="958"/>
    </location>
</feature>
<feature type="domain" description="SD-repeat containing protein B" evidence="7">
    <location>
        <begin position="975"/>
        <end position="1091"/>
    </location>
</feature>
<reference evidence="8 9" key="1">
    <citation type="submission" date="2016-10" db="EMBL/GenBank/DDBJ databases">
        <authorList>
            <person name="de Groot N.N."/>
        </authorList>
    </citation>
    <scope>NUCLEOTIDE SEQUENCE [LARGE SCALE GENOMIC DNA]</scope>
    <source>
        <strain evidence="8 9">DSM 44149</strain>
    </source>
</reference>
<feature type="domain" description="SD-repeat containing protein B" evidence="7">
    <location>
        <begin position="1805"/>
        <end position="1915"/>
    </location>
</feature>
<feature type="region of interest" description="Disordered" evidence="4">
    <location>
        <begin position="1585"/>
        <end position="1613"/>
    </location>
</feature>
<feature type="signal peptide" evidence="6">
    <location>
        <begin position="1"/>
        <end position="26"/>
    </location>
</feature>
<organism evidence="8 9">
    <name type="scientific">Allokutzneria albata</name>
    <name type="common">Kibdelosporangium albatum</name>
    <dbReference type="NCBI Taxonomy" id="211114"/>
    <lineage>
        <taxon>Bacteria</taxon>
        <taxon>Bacillati</taxon>
        <taxon>Actinomycetota</taxon>
        <taxon>Actinomycetes</taxon>
        <taxon>Pseudonocardiales</taxon>
        <taxon>Pseudonocardiaceae</taxon>
        <taxon>Allokutzneria</taxon>
    </lineage>
</organism>
<feature type="region of interest" description="Disordered" evidence="4">
    <location>
        <begin position="1526"/>
        <end position="1557"/>
    </location>
</feature>
<gene>
    <name evidence="8" type="ORF">SAMN04489726_3255</name>
</gene>
<evidence type="ECO:0000256" key="2">
    <source>
        <dbReference type="ARBA" id="ARBA00022525"/>
    </source>
</evidence>
<feature type="chain" id="PRO_5009245782" evidence="6">
    <location>
        <begin position="27"/>
        <end position="2328"/>
    </location>
</feature>
<feature type="region of interest" description="Disordered" evidence="4">
    <location>
        <begin position="1649"/>
        <end position="1678"/>
    </location>
</feature>